<feature type="compositionally biased region" description="Low complexity" evidence="5">
    <location>
        <begin position="16"/>
        <end position="28"/>
    </location>
</feature>
<feature type="region of interest" description="Disordered" evidence="5">
    <location>
        <begin position="1"/>
        <end position="28"/>
    </location>
</feature>
<feature type="domain" description="EF-hand" evidence="6">
    <location>
        <begin position="303"/>
        <end position="338"/>
    </location>
</feature>
<feature type="compositionally biased region" description="Acidic residues" evidence="5">
    <location>
        <begin position="1050"/>
        <end position="1070"/>
    </location>
</feature>
<dbReference type="PROSITE" id="PS50222">
    <property type="entry name" value="EF_HAND_2"/>
    <property type="match status" value="3"/>
</dbReference>
<evidence type="ECO:0000313" key="7">
    <source>
        <dbReference type="EMBL" id="WVZ96285.1"/>
    </source>
</evidence>
<evidence type="ECO:0000256" key="3">
    <source>
        <dbReference type="ARBA" id="ARBA00022837"/>
    </source>
</evidence>
<dbReference type="InterPro" id="IPR039865">
    <property type="entry name" value="PPP2R3C"/>
</dbReference>
<name>A0AAQ3UQ50_PASNO</name>
<evidence type="ECO:0000256" key="5">
    <source>
        <dbReference type="SAM" id="MobiDB-lite"/>
    </source>
</evidence>
<dbReference type="CDD" id="cd21505">
    <property type="entry name" value="PPP2R3C"/>
    <property type="match status" value="1"/>
</dbReference>
<dbReference type="PROSITE" id="PS00018">
    <property type="entry name" value="EF_HAND_1"/>
    <property type="match status" value="2"/>
</dbReference>
<dbReference type="SMART" id="SM00028">
    <property type="entry name" value="TPR"/>
    <property type="match status" value="8"/>
</dbReference>
<dbReference type="Pfam" id="PF13181">
    <property type="entry name" value="TPR_8"/>
    <property type="match status" value="1"/>
</dbReference>
<dbReference type="GO" id="GO:0005819">
    <property type="term" value="C:spindle"/>
    <property type="evidence" value="ECO:0007669"/>
    <property type="project" value="TreeGrafter"/>
</dbReference>
<keyword evidence="2" id="KW-0963">Cytoplasm</keyword>
<dbReference type="PANTHER" id="PTHR12085:SF3">
    <property type="entry name" value="SERINE_THREONINE-PROTEIN PHOSPHATASE 2A REGULATORY SUBUNIT B'' SUBUNIT GAMMA"/>
    <property type="match status" value="1"/>
</dbReference>
<dbReference type="Gene3D" id="1.25.40.10">
    <property type="entry name" value="Tetratricopeptide repeat domain"/>
    <property type="match status" value="2"/>
</dbReference>
<evidence type="ECO:0000256" key="4">
    <source>
        <dbReference type="PROSITE-ProRule" id="PRU00339"/>
    </source>
</evidence>
<dbReference type="GO" id="GO:0005509">
    <property type="term" value="F:calcium ion binding"/>
    <property type="evidence" value="ECO:0007669"/>
    <property type="project" value="InterPro"/>
</dbReference>
<reference evidence="7 8" key="1">
    <citation type="submission" date="2024-02" db="EMBL/GenBank/DDBJ databases">
        <title>High-quality chromosome-scale genome assembly of Pensacola bahiagrass (Paspalum notatum Flugge var. saurae).</title>
        <authorList>
            <person name="Vega J.M."/>
            <person name="Podio M."/>
            <person name="Orjuela J."/>
            <person name="Siena L.A."/>
            <person name="Pessino S.C."/>
            <person name="Combes M.C."/>
            <person name="Mariac C."/>
            <person name="Albertini E."/>
            <person name="Pupilli F."/>
            <person name="Ortiz J.P.A."/>
            <person name="Leblanc O."/>
        </authorList>
    </citation>
    <scope>NUCLEOTIDE SEQUENCE [LARGE SCALE GENOMIC DNA]</scope>
    <source>
        <strain evidence="7">R1</strain>
        <tissue evidence="7">Leaf</tissue>
    </source>
</reference>
<protein>
    <recommendedName>
        <fullName evidence="6">EF-hand domain-containing protein</fullName>
    </recommendedName>
</protein>
<feature type="region of interest" description="Disordered" evidence="5">
    <location>
        <begin position="586"/>
        <end position="614"/>
    </location>
</feature>
<keyword evidence="4" id="KW-0802">TPR repeat</keyword>
<dbReference type="GO" id="GO:0035303">
    <property type="term" value="P:regulation of dephosphorylation"/>
    <property type="evidence" value="ECO:0007669"/>
    <property type="project" value="InterPro"/>
</dbReference>
<dbReference type="InterPro" id="IPR018247">
    <property type="entry name" value="EF_Hand_1_Ca_BS"/>
</dbReference>
<dbReference type="InterPro" id="IPR002048">
    <property type="entry name" value="EF_hand_dom"/>
</dbReference>
<evidence type="ECO:0000256" key="2">
    <source>
        <dbReference type="ARBA" id="ARBA00022490"/>
    </source>
</evidence>
<dbReference type="Proteomes" id="UP001341281">
    <property type="component" value="Chromosome 10"/>
</dbReference>
<feature type="compositionally biased region" description="Low complexity" evidence="5">
    <location>
        <begin position="592"/>
        <end position="614"/>
    </location>
</feature>
<dbReference type="InterPro" id="IPR011990">
    <property type="entry name" value="TPR-like_helical_dom_sf"/>
</dbReference>
<dbReference type="GO" id="GO:0005737">
    <property type="term" value="C:cytoplasm"/>
    <property type="evidence" value="ECO:0007669"/>
    <property type="project" value="UniProtKB-SubCell"/>
</dbReference>
<dbReference type="SUPFAM" id="SSF48452">
    <property type="entry name" value="TPR-like"/>
    <property type="match status" value="2"/>
</dbReference>
<feature type="domain" description="EF-hand" evidence="6">
    <location>
        <begin position="195"/>
        <end position="230"/>
    </location>
</feature>
<keyword evidence="3" id="KW-0106">Calcium</keyword>
<feature type="repeat" description="TPR" evidence="4">
    <location>
        <begin position="997"/>
        <end position="1030"/>
    </location>
</feature>
<dbReference type="EMBL" id="CP144754">
    <property type="protein sequence ID" value="WVZ96285.1"/>
    <property type="molecule type" value="Genomic_DNA"/>
</dbReference>
<dbReference type="Gene3D" id="1.10.238.10">
    <property type="entry name" value="EF-hand"/>
    <property type="match status" value="1"/>
</dbReference>
<gene>
    <name evidence="7" type="ORF">U9M48_041941</name>
</gene>
<accession>A0AAQ3UQ50</accession>
<dbReference type="GO" id="GO:0000226">
    <property type="term" value="P:microtubule cytoskeleton organization"/>
    <property type="evidence" value="ECO:0007669"/>
    <property type="project" value="TreeGrafter"/>
</dbReference>
<dbReference type="InterPro" id="IPR011992">
    <property type="entry name" value="EF-hand-dom_pair"/>
</dbReference>
<evidence type="ECO:0000313" key="8">
    <source>
        <dbReference type="Proteomes" id="UP001341281"/>
    </source>
</evidence>
<organism evidence="7 8">
    <name type="scientific">Paspalum notatum var. saurae</name>
    <dbReference type="NCBI Taxonomy" id="547442"/>
    <lineage>
        <taxon>Eukaryota</taxon>
        <taxon>Viridiplantae</taxon>
        <taxon>Streptophyta</taxon>
        <taxon>Embryophyta</taxon>
        <taxon>Tracheophyta</taxon>
        <taxon>Spermatophyta</taxon>
        <taxon>Magnoliopsida</taxon>
        <taxon>Liliopsida</taxon>
        <taxon>Poales</taxon>
        <taxon>Poaceae</taxon>
        <taxon>PACMAD clade</taxon>
        <taxon>Panicoideae</taxon>
        <taxon>Andropogonodae</taxon>
        <taxon>Paspaleae</taxon>
        <taxon>Paspalinae</taxon>
        <taxon>Paspalum</taxon>
    </lineage>
</organism>
<dbReference type="InterPro" id="IPR019734">
    <property type="entry name" value="TPR_rpt"/>
</dbReference>
<dbReference type="PANTHER" id="PTHR12085">
    <property type="entry name" value="SERINE/THREONINE-PROTEIN PHOSPHATASE 2A REGULATORY SUBUNIT B'' SUBUNIT GAMMA"/>
    <property type="match status" value="1"/>
</dbReference>
<dbReference type="GO" id="GO:0030865">
    <property type="term" value="P:cortical cytoskeleton organization"/>
    <property type="evidence" value="ECO:0007669"/>
    <property type="project" value="TreeGrafter"/>
</dbReference>
<feature type="domain" description="EF-hand" evidence="6">
    <location>
        <begin position="378"/>
        <end position="413"/>
    </location>
</feature>
<feature type="region of interest" description="Disordered" evidence="5">
    <location>
        <begin position="1035"/>
        <end position="1081"/>
    </location>
</feature>
<dbReference type="SUPFAM" id="SSF47473">
    <property type="entry name" value="EF-hand"/>
    <property type="match status" value="2"/>
</dbReference>
<feature type="compositionally biased region" description="Basic and acidic residues" evidence="5">
    <location>
        <begin position="1035"/>
        <end position="1048"/>
    </location>
</feature>
<proteinExistence type="predicted"/>
<dbReference type="Pfam" id="PF14559">
    <property type="entry name" value="TPR_19"/>
    <property type="match status" value="1"/>
</dbReference>
<sequence length="1081" mass="121743">MSTASGDGADAGGDGASSAAAAPAGRRIPPASSMPWVRNLRRFVGTGAGLGSEALMELETKRILLEIFKERQRKSAEAGSIPSFYKKKPEEGSISSRVQRLAKYRFLKKQSELLLNADDLDAMWVCLRENCVIDDATGAEKMNYEDFCHIATVCTEQIGQKCKRFFSPSNFMKFEKDDSGRIAILPFYLYVMRTVSLTQARIDMSELDEDSDGFLQPHEMEAYIRGLIPNLAQLRDMPTAFVQMYCRIAARKFFFFCDPHRRGKACIKKVLLSNCLQELMELHQESEEEVTDTEQAENWFSLTSAQRICDMFLALDKDTNGTLSKQELKEYADGTLTEIFIERVFDEHVRRSKIGGGNSREMDFESFLDFVLALENKDTPEGLTYLFRCLDLNGRGFLTTADIHTLFRDVHQKWIEGGNYELCIEDVRDEIWDMVKPADPLRISLSDLLSCKQGGTIASMLIDVRGFWAHDNRENLLQEEEEQQINQTSPTATARYQKSPHELRFQNSSPPEMEAARESMAALLDAGLFGPAQTLGCFLVSAAGASNDAGVSVKVESLVLHADALYGEKEYRRALNAYKQAMQYSRSIPRQATSSTRSSVSATGRSPSPNSSNLLSFNENEVKFKIVLCHSALCEHREALQEMEGIPSKVRTLKMNLMLGKLYRISRNIRSAVVCYKECLRQCPYVFEAITALAEMGLTAKEFSLLFSQAPNRGGKLPGDSVDAQRWWNRYVEAQCYIASHDYKGGLDIYLELLQRFPNNVHILLEIAKVEAIIGRNDEAIMNFEKARLIDPNIMTYMDEYAILLKSKSDYIKLNKLVHDMLHIDPARPETCVALAAMWERKDERKALTYAEKSLRVDDRHITGYIMKGNLHLSLNRPDLAVTDFRGAQELRADLRSYQGLVRAYLALAKCKDALFTAREAMKVMHQSAKALKLVGDVHAISSSGREKARKFYESAIRLEPGFLGAALALADLHVTEGRNKEAVTLLERYLRQWADDSLHIKLAQVFAATNMLSDALSHYQSALRINPQNEAAKKGLERLEKQMKGVDPDAPEEDEENDADDIDGDQDDAELFKGGSFSIK</sequence>
<evidence type="ECO:0000256" key="1">
    <source>
        <dbReference type="ARBA" id="ARBA00004496"/>
    </source>
</evidence>
<dbReference type="PROSITE" id="PS50005">
    <property type="entry name" value="TPR"/>
    <property type="match status" value="1"/>
</dbReference>
<keyword evidence="8" id="KW-1185">Reference proteome</keyword>
<comment type="subcellular location">
    <subcellularLocation>
        <location evidence="1">Cytoplasm</location>
    </subcellularLocation>
</comment>
<dbReference type="AlphaFoldDB" id="A0AAQ3UQ50"/>
<evidence type="ECO:0000259" key="6">
    <source>
        <dbReference type="PROSITE" id="PS50222"/>
    </source>
</evidence>
<dbReference type="FunFam" id="1.10.238.10:FF:000129">
    <property type="entry name" value="Serine/threonine-protein phosphatase 2A regulatory subunit B'' subunit gamma"/>
    <property type="match status" value="1"/>
</dbReference>